<dbReference type="FunFam" id="1.20.1250.20:FF:000073">
    <property type="entry name" value="MFS myo-inositol transporter, putative"/>
    <property type="match status" value="1"/>
</dbReference>
<evidence type="ECO:0000256" key="1">
    <source>
        <dbReference type="ARBA" id="ARBA00004141"/>
    </source>
</evidence>
<dbReference type="Pfam" id="PF00083">
    <property type="entry name" value="Sugar_tr"/>
    <property type="match status" value="1"/>
</dbReference>
<gene>
    <name evidence="11" type="ORF">PACTADRAFT_35990</name>
</gene>
<dbReference type="OrthoDB" id="6339427at2759"/>
<comment type="subcellular location">
    <subcellularLocation>
        <location evidence="1">Membrane</location>
        <topology evidence="1">Multi-pass membrane protein</topology>
    </subcellularLocation>
</comment>
<comment type="similarity">
    <text evidence="2 8">Belongs to the major facilitator superfamily. Sugar transporter (TC 2.A.1.1) family.</text>
</comment>
<evidence type="ECO:0000256" key="8">
    <source>
        <dbReference type="RuleBase" id="RU003346"/>
    </source>
</evidence>
<protein>
    <recommendedName>
        <fullName evidence="10">Major facilitator superfamily (MFS) profile domain-containing protein</fullName>
    </recommendedName>
</protein>
<keyword evidence="4 9" id="KW-0812">Transmembrane</keyword>
<evidence type="ECO:0000256" key="3">
    <source>
        <dbReference type="ARBA" id="ARBA00022448"/>
    </source>
</evidence>
<dbReference type="STRING" id="669874.A0A1E4TNM4"/>
<feature type="domain" description="Major facilitator superfamily (MFS) profile" evidence="10">
    <location>
        <begin position="82"/>
        <end position="532"/>
    </location>
</feature>
<feature type="transmembrane region" description="Helical" evidence="9">
    <location>
        <begin position="77"/>
        <end position="95"/>
    </location>
</feature>
<dbReference type="SUPFAM" id="SSF103473">
    <property type="entry name" value="MFS general substrate transporter"/>
    <property type="match status" value="1"/>
</dbReference>
<evidence type="ECO:0000313" key="12">
    <source>
        <dbReference type="Proteomes" id="UP000094236"/>
    </source>
</evidence>
<keyword evidence="12" id="KW-1185">Reference proteome</keyword>
<comment type="catalytic activity">
    <reaction evidence="7">
        <text>myo-inositol(out) + H(+)(out) = myo-inositol(in) + H(+)(in)</text>
        <dbReference type="Rhea" id="RHEA:60364"/>
        <dbReference type="ChEBI" id="CHEBI:15378"/>
        <dbReference type="ChEBI" id="CHEBI:17268"/>
    </reaction>
</comment>
<dbReference type="Gene3D" id="1.20.1250.20">
    <property type="entry name" value="MFS general substrate transporter like domains"/>
    <property type="match status" value="1"/>
</dbReference>
<feature type="transmembrane region" description="Helical" evidence="9">
    <location>
        <begin position="122"/>
        <end position="144"/>
    </location>
</feature>
<dbReference type="InterPro" id="IPR036259">
    <property type="entry name" value="MFS_trans_sf"/>
</dbReference>
<reference evidence="12" key="1">
    <citation type="submission" date="2016-05" db="EMBL/GenBank/DDBJ databases">
        <title>Comparative genomics of biotechnologically important yeasts.</title>
        <authorList>
            <consortium name="DOE Joint Genome Institute"/>
            <person name="Riley R."/>
            <person name="Haridas S."/>
            <person name="Wolfe K.H."/>
            <person name="Lopes M.R."/>
            <person name="Hittinger C.T."/>
            <person name="Goker M."/>
            <person name="Salamov A."/>
            <person name="Wisecaver J."/>
            <person name="Long T.M."/>
            <person name="Aerts A.L."/>
            <person name="Barry K."/>
            <person name="Choi C."/>
            <person name="Clum A."/>
            <person name="Coughlan A.Y."/>
            <person name="Deshpande S."/>
            <person name="Douglass A.P."/>
            <person name="Hanson S.J."/>
            <person name="Klenk H.-P."/>
            <person name="Labutti K."/>
            <person name="Lapidus A."/>
            <person name="Lindquist E."/>
            <person name="Lipzen A."/>
            <person name="Meier-Kolthoff J.P."/>
            <person name="Ohm R.A."/>
            <person name="Otillar R.P."/>
            <person name="Pangilinan J."/>
            <person name="Peng Y."/>
            <person name="Rokas A."/>
            <person name="Rosa C.A."/>
            <person name="Scheuner C."/>
            <person name="Sibirny A.A."/>
            <person name="Slot J.C."/>
            <person name="Stielow J.B."/>
            <person name="Sun H."/>
            <person name="Kurtzman C.P."/>
            <person name="Blackwell M."/>
            <person name="Grigoriev I.V."/>
            <person name="Jeffries T.W."/>
        </authorList>
    </citation>
    <scope>NUCLEOTIDE SEQUENCE [LARGE SCALE GENOMIC DNA]</scope>
    <source>
        <strain evidence="12">NRRL Y-2460</strain>
    </source>
</reference>
<keyword evidence="6 9" id="KW-0472">Membrane</keyword>
<dbReference type="NCBIfam" id="TIGR00879">
    <property type="entry name" value="SP"/>
    <property type="match status" value="1"/>
</dbReference>
<evidence type="ECO:0000256" key="4">
    <source>
        <dbReference type="ARBA" id="ARBA00022692"/>
    </source>
</evidence>
<dbReference type="InterPro" id="IPR003663">
    <property type="entry name" value="Sugar/inositol_transpt"/>
</dbReference>
<accession>A0A1E4TNM4</accession>
<dbReference type="GO" id="GO:1904679">
    <property type="term" value="P:myo-inositol import across plasma membrane"/>
    <property type="evidence" value="ECO:0007669"/>
    <property type="project" value="TreeGrafter"/>
</dbReference>
<evidence type="ECO:0000256" key="2">
    <source>
        <dbReference type="ARBA" id="ARBA00010992"/>
    </source>
</evidence>
<dbReference type="PROSITE" id="PS00217">
    <property type="entry name" value="SUGAR_TRANSPORT_2"/>
    <property type="match status" value="1"/>
</dbReference>
<dbReference type="PANTHER" id="PTHR48020">
    <property type="entry name" value="PROTON MYO-INOSITOL COTRANSPORTER"/>
    <property type="match status" value="1"/>
</dbReference>
<evidence type="ECO:0000256" key="9">
    <source>
        <dbReference type="SAM" id="Phobius"/>
    </source>
</evidence>
<feature type="transmembrane region" description="Helical" evidence="9">
    <location>
        <begin position="365"/>
        <end position="386"/>
    </location>
</feature>
<dbReference type="InterPro" id="IPR020846">
    <property type="entry name" value="MFS_dom"/>
</dbReference>
<dbReference type="Proteomes" id="UP000094236">
    <property type="component" value="Unassembled WGS sequence"/>
</dbReference>
<feature type="transmembrane region" description="Helical" evidence="9">
    <location>
        <begin position="393"/>
        <end position="418"/>
    </location>
</feature>
<dbReference type="CDD" id="cd17360">
    <property type="entry name" value="MFS_HMIT_like"/>
    <property type="match status" value="1"/>
</dbReference>
<dbReference type="AlphaFoldDB" id="A0A1E4TNM4"/>
<dbReference type="PROSITE" id="PS50850">
    <property type="entry name" value="MFS"/>
    <property type="match status" value="1"/>
</dbReference>
<dbReference type="EMBL" id="KV454018">
    <property type="protein sequence ID" value="ODV93365.1"/>
    <property type="molecule type" value="Genomic_DNA"/>
</dbReference>
<evidence type="ECO:0000259" key="10">
    <source>
        <dbReference type="PROSITE" id="PS50850"/>
    </source>
</evidence>
<organism evidence="11 12">
    <name type="scientific">Pachysolen tannophilus NRRL Y-2460</name>
    <dbReference type="NCBI Taxonomy" id="669874"/>
    <lineage>
        <taxon>Eukaryota</taxon>
        <taxon>Fungi</taxon>
        <taxon>Dikarya</taxon>
        <taxon>Ascomycota</taxon>
        <taxon>Saccharomycotina</taxon>
        <taxon>Pichiomycetes</taxon>
        <taxon>Pachysolenaceae</taxon>
        <taxon>Pachysolen</taxon>
    </lineage>
</organism>
<feature type="transmembrane region" description="Helical" evidence="9">
    <location>
        <begin position="510"/>
        <end position="528"/>
    </location>
</feature>
<dbReference type="GO" id="GO:0005366">
    <property type="term" value="F:myo-inositol:proton symporter activity"/>
    <property type="evidence" value="ECO:0007669"/>
    <property type="project" value="TreeGrafter"/>
</dbReference>
<feature type="transmembrane region" description="Helical" evidence="9">
    <location>
        <begin position="208"/>
        <end position="230"/>
    </location>
</feature>
<feature type="transmembrane region" description="Helical" evidence="9">
    <location>
        <begin position="236"/>
        <end position="258"/>
    </location>
</feature>
<evidence type="ECO:0000256" key="7">
    <source>
        <dbReference type="ARBA" id="ARBA00049119"/>
    </source>
</evidence>
<feature type="transmembrane region" description="Helical" evidence="9">
    <location>
        <begin position="476"/>
        <end position="498"/>
    </location>
</feature>
<feature type="transmembrane region" description="Helical" evidence="9">
    <location>
        <begin position="156"/>
        <end position="173"/>
    </location>
</feature>
<dbReference type="InterPro" id="IPR050814">
    <property type="entry name" value="Myo-inositol_Transporter"/>
</dbReference>
<feature type="transmembrane region" description="Helical" evidence="9">
    <location>
        <begin position="327"/>
        <end position="345"/>
    </location>
</feature>
<dbReference type="InterPro" id="IPR005828">
    <property type="entry name" value="MFS_sugar_transport-like"/>
</dbReference>
<keyword evidence="5 9" id="KW-1133">Transmembrane helix</keyword>
<evidence type="ECO:0000256" key="6">
    <source>
        <dbReference type="ARBA" id="ARBA00023136"/>
    </source>
</evidence>
<feature type="transmembrane region" description="Helical" evidence="9">
    <location>
        <begin position="179"/>
        <end position="196"/>
    </location>
</feature>
<evidence type="ECO:0000313" key="11">
    <source>
        <dbReference type="EMBL" id="ODV93365.1"/>
    </source>
</evidence>
<proteinExistence type="inferred from homology"/>
<evidence type="ECO:0000256" key="5">
    <source>
        <dbReference type="ARBA" id="ARBA00022989"/>
    </source>
</evidence>
<dbReference type="PRINTS" id="PR00171">
    <property type="entry name" value="SUGRTRNSPORT"/>
</dbReference>
<sequence>MNSGENHYQEGIIDSDRNLIYKKRHDVQNSDNIVGDDDETNFNSSTQNARFINATETEEDLNHNSTLTAFDDAKPSSLVVVLTFLASISGFMFGYDTGYISSAIVTIGNDLGKELTYGEKEIMTSATSLGALISSTIAGIIADLIGRRKVIMGSNLLFILGALLQCGAHSLTAMISGRFIMGLGVGIGSLIAPLYISELAPTNYRGRLVVINCLAITGGQLIAYAVGAGISRVKSGWRILVGISLFPSVVQLIMFLFMPDTPRFLIMKNRLEEASSILQRIYKSSDPSLIGSKVYELSLLNSEIPGNSALTRTKNGFKEIFQVPSNLRALIIGCGLQFFQQFTGWNALMYFSATIFETIGFNNPTVVSILVAGTNFIFTIVAFFVIDTIGRRSVLMIGLPCMMMALLLCAISFQFLGIKFEDSSVAVSTYHSQEGDFSIWNVVVIISMIIFAAGYAIGIGNVPWQQSELFPQSVRGIGASCATTTNWIGSLTISATFLTMLQKITPSGTFLLFAIITFIAIFFVYFCYPELTGLELEEVQNVLTGGFNIEKSIEMSRHHRTNTGTQHHFVDYDGDEAGILINSVSDYTSNPKLPSNVIS</sequence>
<name>A0A1E4TNM4_PACTA</name>
<dbReference type="GO" id="GO:0016020">
    <property type="term" value="C:membrane"/>
    <property type="evidence" value="ECO:0007669"/>
    <property type="project" value="UniProtKB-SubCell"/>
</dbReference>
<keyword evidence="3 8" id="KW-0813">Transport</keyword>
<dbReference type="PROSITE" id="PS00216">
    <property type="entry name" value="SUGAR_TRANSPORT_1"/>
    <property type="match status" value="1"/>
</dbReference>
<dbReference type="InterPro" id="IPR005829">
    <property type="entry name" value="Sugar_transporter_CS"/>
</dbReference>
<feature type="transmembrane region" description="Helical" evidence="9">
    <location>
        <begin position="438"/>
        <end position="464"/>
    </location>
</feature>
<dbReference type="PANTHER" id="PTHR48020:SF12">
    <property type="entry name" value="PROTON MYO-INOSITOL COTRANSPORTER"/>
    <property type="match status" value="1"/>
</dbReference>